<evidence type="ECO:0000313" key="2">
    <source>
        <dbReference type="Proteomes" id="UP000789759"/>
    </source>
</evidence>
<accession>A0A9N9C745</accession>
<evidence type="ECO:0000313" key="1">
    <source>
        <dbReference type="EMBL" id="CAG8590442.1"/>
    </source>
</evidence>
<gene>
    <name evidence="1" type="ORF">CPELLU_LOCUS6504</name>
</gene>
<dbReference type="OrthoDB" id="2443898at2759"/>
<reference evidence="1" key="1">
    <citation type="submission" date="2021-06" db="EMBL/GenBank/DDBJ databases">
        <authorList>
            <person name="Kallberg Y."/>
            <person name="Tangrot J."/>
            <person name="Rosling A."/>
        </authorList>
    </citation>
    <scope>NUCLEOTIDE SEQUENCE</scope>
    <source>
        <strain evidence="1">FL966</strain>
    </source>
</reference>
<proteinExistence type="predicted"/>
<comment type="caution">
    <text evidence="1">The sequence shown here is derived from an EMBL/GenBank/DDBJ whole genome shotgun (WGS) entry which is preliminary data.</text>
</comment>
<dbReference type="Proteomes" id="UP000789759">
    <property type="component" value="Unassembled WGS sequence"/>
</dbReference>
<dbReference type="EMBL" id="CAJVQA010004067">
    <property type="protein sequence ID" value="CAG8590442.1"/>
    <property type="molecule type" value="Genomic_DNA"/>
</dbReference>
<organism evidence="1 2">
    <name type="scientific">Cetraspora pellucida</name>
    <dbReference type="NCBI Taxonomy" id="1433469"/>
    <lineage>
        <taxon>Eukaryota</taxon>
        <taxon>Fungi</taxon>
        <taxon>Fungi incertae sedis</taxon>
        <taxon>Mucoromycota</taxon>
        <taxon>Glomeromycotina</taxon>
        <taxon>Glomeromycetes</taxon>
        <taxon>Diversisporales</taxon>
        <taxon>Gigasporaceae</taxon>
        <taxon>Cetraspora</taxon>
    </lineage>
</organism>
<dbReference type="AlphaFoldDB" id="A0A9N9C745"/>
<sequence length="261" mass="31215">MSDIISENISENISKKNKRDYKEFCVWDHFNKESIGGEYYSAKCSYYFEKWTRRRPDKLKSHLALYCNNISQDIKLEYLELLVTDNSNKKIKKNENNFAKAVFKKCQMLISFFKNSYRTGTALQEDIINSFIKELEQLETILTLSKKIIQVVENKSSNMALYKVFREICLHVMKIWKNFSGNTNSCKILLTQLRKYSEKTELYDMEYIEDHDIPEIWWTTYLNFYDNNETETDLFSNQQQLENEEDLNIDLETILAEEFQN</sequence>
<name>A0A9N9C745_9GLOM</name>
<protein>
    <submittedName>
        <fullName evidence="1">157_t:CDS:1</fullName>
    </submittedName>
</protein>
<keyword evidence="2" id="KW-1185">Reference proteome</keyword>